<evidence type="ECO:0000313" key="1">
    <source>
        <dbReference type="EMBL" id="OHB12882.1"/>
    </source>
</evidence>
<dbReference type="AlphaFoldDB" id="A0A1G2UUF2"/>
<comment type="caution">
    <text evidence="1">The sequence shown here is derived from an EMBL/GenBank/DDBJ whole genome shotgun (WGS) entry which is preliminary data.</text>
</comment>
<dbReference type="Proteomes" id="UP000177276">
    <property type="component" value="Unassembled WGS sequence"/>
</dbReference>
<proteinExistence type="predicted"/>
<evidence type="ECO:0000313" key="2">
    <source>
        <dbReference type="Proteomes" id="UP000177276"/>
    </source>
</evidence>
<name>A0A1G2UUF2_9BACT</name>
<reference evidence="1 2" key="1">
    <citation type="journal article" date="2016" name="Nat. Commun.">
        <title>Thousands of microbial genomes shed light on interconnected biogeochemical processes in an aquifer system.</title>
        <authorList>
            <person name="Anantharaman K."/>
            <person name="Brown C.T."/>
            <person name="Hug L.A."/>
            <person name="Sharon I."/>
            <person name="Castelle C.J."/>
            <person name="Probst A.J."/>
            <person name="Thomas B.C."/>
            <person name="Singh A."/>
            <person name="Wilkins M.J."/>
            <person name="Karaoz U."/>
            <person name="Brodie E.L."/>
            <person name="Williams K.H."/>
            <person name="Hubbard S.S."/>
            <person name="Banfield J.F."/>
        </authorList>
    </citation>
    <scope>NUCLEOTIDE SEQUENCE [LARGE SCALE GENOMIC DNA]</scope>
</reference>
<dbReference type="EMBL" id="MHWS01000002">
    <property type="protein sequence ID" value="OHB12882.1"/>
    <property type="molecule type" value="Genomic_DNA"/>
</dbReference>
<organism evidence="1 2">
    <name type="scientific">Candidatus Zambryskibacteria bacterium RIFCSPLOWO2_12_FULL_39_16</name>
    <dbReference type="NCBI Taxonomy" id="1802775"/>
    <lineage>
        <taxon>Bacteria</taxon>
        <taxon>Candidatus Zambryskiibacteriota</taxon>
    </lineage>
</organism>
<protein>
    <submittedName>
        <fullName evidence="1">Uncharacterized protein</fullName>
    </submittedName>
</protein>
<gene>
    <name evidence="1" type="ORF">A3G46_02595</name>
</gene>
<accession>A0A1G2UUF2</accession>
<sequence>MVQELEEAYKKIFNKEPGNLENWEIAKDLMNNWNVPILGEDLAKRVIFKVVNHVIFPSDEITKEVVLKAENKATELFNELKTDEPHMDQIAILEREYYEKKRKEENNPLKLI</sequence>